<evidence type="ECO:0000313" key="2">
    <source>
        <dbReference type="EMBL" id="KAG8485897.1"/>
    </source>
</evidence>
<comment type="caution">
    <text evidence="2">The sequence shown here is derived from an EMBL/GenBank/DDBJ whole genome shotgun (WGS) entry which is preliminary data.</text>
</comment>
<reference evidence="2 3" key="1">
    <citation type="journal article" date="2021" name="bioRxiv">
        <title>The Gossypium anomalum genome as a resource for cotton improvement and evolutionary analysis of hybrid incompatibility.</title>
        <authorList>
            <person name="Grover C.E."/>
            <person name="Yuan D."/>
            <person name="Arick M.A."/>
            <person name="Miller E.R."/>
            <person name="Hu G."/>
            <person name="Peterson D.G."/>
            <person name="Wendel J.F."/>
            <person name="Udall J.A."/>
        </authorList>
    </citation>
    <scope>NUCLEOTIDE SEQUENCE [LARGE SCALE GENOMIC DNA]</scope>
    <source>
        <strain evidence="2">JFW-Udall</strain>
        <tissue evidence="2">Leaf</tissue>
    </source>
</reference>
<organism evidence="2 3">
    <name type="scientific">Gossypium anomalum</name>
    <dbReference type="NCBI Taxonomy" id="47600"/>
    <lineage>
        <taxon>Eukaryota</taxon>
        <taxon>Viridiplantae</taxon>
        <taxon>Streptophyta</taxon>
        <taxon>Embryophyta</taxon>
        <taxon>Tracheophyta</taxon>
        <taxon>Spermatophyta</taxon>
        <taxon>Magnoliopsida</taxon>
        <taxon>eudicotyledons</taxon>
        <taxon>Gunneridae</taxon>
        <taxon>Pentapetalae</taxon>
        <taxon>rosids</taxon>
        <taxon>malvids</taxon>
        <taxon>Malvales</taxon>
        <taxon>Malvaceae</taxon>
        <taxon>Malvoideae</taxon>
        <taxon>Gossypium</taxon>
    </lineage>
</organism>
<dbReference type="OrthoDB" id="982026at2759"/>
<sequence length="253" mass="29307">MKIGFNLVFRKDALWVRVLHSKYGWKDQLPDTIHTSNCSYLWRSLFKVWPFFCENLIWSVGDGSAICGWKDFWVPDVGPLFSYMSTHSSLDLESTLKDWLTVKQRLLTNSERARRGFGQSSACLLCGHDIEDILYVLWDCSTTKEAWMLVVPIEKQSSKVYKKVQIQIDNLEVVRALSMKETIDSGITLLKRVKRLLCFEGQWEIKYVPRECNLIADQLAKISLSLQTPLQLFEVFPDLVVTTIQQDKAFRVS</sequence>
<feature type="domain" description="Reverse transcriptase zinc-binding" evidence="1">
    <location>
        <begin position="99"/>
        <end position="147"/>
    </location>
</feature>
<protein>
    <recommendedName>
        <fullName evidence="1">Reverse transcriptase zinc-binding domain-containing protein</fullName>
    </recommendedName>
</protein>
<accession>A0A8J5YNJ8</accession>
<dbReference type="GO" id="GO:0003676">
    <property type="term" value="F:nucleic acid binding"/>
    <property type="evidence" value="ECO:0007669"/>
    <property type="project" value="InterPro"/>
</dbReference>
<gene>
    <name evidence="2" type="ORF">CXB51_020227</name>
</gene>
<name>A0A8J5YNJ8_9ROSI</name>
<dbReference type="PANTHER" id="PTHR47723">
    <property type="entry name" value="OS05G0353850 PROTEIN"/>
    <property type="match status" value="1"/>
</dbReference>
<proteinExistence type="predicted"/>
<dbReference type="InterPro" id="IPR044730">
    <property type="entry name" value="RNase_H-like_dom_plant"/>
</dbReference>
<dbReference type="EMBL" id="JAHUZN010000008">
    <property type="protein sequence ID" value="KAG8485897.1"/>
    <property type="molecule type" value="Genomic_DNA"/>
</dbReference>
<dbReference type="GO" id="GO:0004523">
    <property type="term" value="F:RNA-DNA hybrid ribonuclease activity"/>
    <property type="evidence" value="ECO:0007669"/>
    <property type="project" value="InterPro"/>
</dbReference>
<dbReference type="Proteomes" id="UP000701853">
    <property type="component" value="Chromosome 8"/>
</dbReference>
<dbReference type="Pfam" id="PF13966">
    <property type="entry name" value="zf-RVT"/>
    <property type="match status" value="1"/>
</dbReference>
<keyword evidence="3" id="KW-1185">Reference proteome</keyword>
<dbReference type="AlphaFoldDB" id="A0A8J5YNJ8"/>
<dbReference type="InterPro" id="IPR053151">
    <property type="entry name" value="RNase_H-like"/>
</dbReference>
<dbReference type="InterPro" id="IPR026960">
    <property type="entry name" value="RVT-Znf"/>
</dbReference>
<evidence type="ECO:0000313" key="3">
    <source>
        <dbReference type="Proteomes" id="UP000701853"/>
    </source>
</evidence>
<dbReference type="PANTHER" id="PTHR47723:SF19">
    <property type="entry name" value="POLYNUCLEOTIDYL TRANSFERASE, RIBONUCLEASE H-LIKE SUPERFAMILY PROTEIN"/>
    <property type="match status" value="1"/>
</dbReference>
<dbReference type="CDD" id="cd06222">
    <property type="entry name" value="RNase_H_like"/>
    <property type="match status" value="1"/>
</dbReference>
<evidence type="ECO:0000259" key="1">
    <source>
        <dbReference type="Pfam" id="PF13966"/>
    </source>
</evidence>